<name>A0A6J4VJQ0_9BACT</name>
<organism evidence="2">
    <name type="scientific">uncultured Thermomicrobiales bacterium</name>
    <dbReference type="NCBI Taxonomy" id="1645740"/>
    <lineage>
        <taxon>Bacteria</taxon>
        <taxon>Pseudomonadati</taxon>
        <taxon>Thermomicrobiota</taxon>
        <taxon>Thermomicrobia</taxon>
        <taxon>Thermomicrobiales</taxon>
        <taxon>environmental samples</taxon>
    </lineage>
</organism>
<evidence type="ECO:0008006" key="3">
    <source>
        <dbReference type="Google" id="ProtNLM"/>
    </source>
</evidence>
<dbReference type="Pfam" id="PF13618">
    <property type="entry name" value="Gluconate_2-dh3"/>
    <property type="match status" value="1"/>
</dbReference>
<reference evidence="2" key="1">
    <citation type="submission" date="2020-02" db="EMBL/GenBank/DDBJ databases">
        <authorList>
            <person name="Meier V. D."/>
        </authorList>
    </citation>
    <scope>NUCLEOTIDE SEQUENCE</scope>
    <source>
        <strain evidence="2">AVDCRST_MAG88</strain>
    </source>
</reference>
<sequence length="198" mass="21274">MQQQEPDQPSAEEPAVAGPQPASAVAPLELVPAREAAGPASVRLERALTDEQEALLAAVLNRIVPARETLPGAGDLGVAATIDATLAASPTLRRFFIEGLLAIEIAGARLAGDTGRHFDDLDAERQDAVLEAVEQSWPAFFAALVTHAYRGYYTRPEVHGAIGWESRPPQPLGHQLPAFDPALLAIQRRRAPFWRPTP</sequence>
<protein>
    <recommendedName>
        <fullName evidence="3">Gluconate 2-dehydrogenase subunit 3 family protein</fullName>
    </recommendedName>
</protein>
<accession>A0A6J4VJQ0</accession>
<dbReference type="EMBL" id="CADCWM010000806">
    <property type="protein sequence ID" value="CAA9581241.1"/>
    <property type="molecule type" value="Genomic_DNA"/>
</dbReference>
<gene>
    <name evidence="2" type="ORF">AVDCRST_MAG88-3357</name>
</gene>
<dbReference type="InterPro" id="IPR027056">
    <property type="entry name" value="Gluconate_2DH_su3"/>
</dbReference>
<proteinExistence type="predicted"/>
<dbReference type="AlphaFoldDB" id="A0A6J4VJQ0"/>
<evidence type="ECO:0000256" key="1">
    <source>
        <dbReference type="SAM" id="MobiDB-lite"/>
    </source>
</evidence>
<feature type="region of interest" description="Disordered" evidence="1">
    <location>
        <begin position="1"/>
        <end position="24"/>
    </location>
</feature>
<evidence type="ECO:0000313" key="2">
    <source>
        <dbReference type="EMBL" id="CAA9581241.1"/>
    </source>
</evidence>